<dbReference type="GeneID" id="64146621"/>
<name>A0A7W3N5W1_PRIAR</name>
<evidence type="ECO:0000313" key="2">
    <source>
        <dbReference type="Proteomes" id="UP000543174"/>
    </source>
</evidence>
<gene>
    <name evidence="1" type="ORF">HNP21_000071</name>
</gene>
<organism evidence="1 2">
    <name type="scientific">Priestia aryabhattai</name>
    <name type="common">Bacillus aryabhattai</name>
    <dbReference type="NCBI Taxonomy" id="412384"/>
    <lineage>
        <taxon>Bacteria</taxon>
        <taxon>Bacillati</taxon>
        <taxon>Bacillota</taxon>
        <taxon>Bacilli</taxon>
        <taxon>Bacillales</taxon>
        <taxon>Bacillaceae</taxon>
        <taxon>Priestia</taxon>
    </lineage>
</organism>
<dbReference type="Proteomes" id="UP000543174">
    <property type="component" value="Unassembled WGS sequence"/>
</dbReference>
<protein>
    <submittedName>
        <fullName evidence="1">Uncharacterized protein</fullName>
    </submittedName>
</protein>
<keyword evidence="2" id="KW-1185">Reference proteome</keyword>
<evidence type="ECO:0000313" key="1">
    <source>
        <dbReference type="EMBL" id="MBA9036982.1"/>
    </source>
</evidence>
<proteinExistence type="predicted"/>
<dbReference type="AlphaFoldDB" id="A0A7W3N5W1"/>
<dbReference type="RefSeq" id="WP_155660623.1">
    <property type="nucleotide sequence ID" value="NZ_CP041519.1"/>
</dbReference>
<dbReference type="EMBL" id="JACJHT010000001">
    <property type="protein sequence ID" value="MBA9036982.1"/>
    <property type="molecule type" value="Genomic_DNA"/>
</dbReference>
<sequence>MFFLLAISCLFGMSASVEEFDPLIETVGEDNPEETKRIEEMFGGTPK</sequence>
<comment type="caution">
    <text evidence="1">The sequence shown here is derived from an EMBL/GenBank/DDBJ whole genome shotgun (WGS) entry which is preliminary data.</text>
</comment>
<reference evidence="1" key="1">
    <citation type="submission" date="2020-08" db="EMBL/GenBank/DDBJ databases">
        <title>Functional genomics of gut bacteria from endangered species of beetles.</title>
        <authorList>
            <person name="Carlos-Shanley C."/>
        </authorList>
    </citation>
    <scope>NUCLEOTIDE SEQUENCE [LARGE SCALE GENOMIC DNA]</scope>
    <source>
        <strain evidence="1">S00060</strain>
    </source>
</reference>
<accession>A0A7W3N5W1</accession>